<sequence>LPPIKHKQPMGFGMKSPCGRRPELALLLCGVLVLSSAAMAEGGATGASIPEGASVPKQEEAPAVHIVYVRRAEDVEPEVHHVRTLASVLGSEEVAKEALVYSYTTAASGFAAKLTPQQADEISKNPDVLGVHPDQVLELASENGTFAM</sequence>
<evidence type="ECO:0000259" key="2">
    <source>
        <dbReference type="Pfam" id="PF05922"/>
    </source>
</evidence>
<evidence type="ECO:0000256" key="1">
    <source>
        <dbReference type="SAM" id="SignalP"/>
    </source>
</evidence>
<dbReference type="PANTHER" id="PTHR48222">
    <property type="entry name" value="PROTEINASE INHIBITOR, PROPEPTIDE"/>
    <property type="match status" value="1"/>
</dbReference>
<dbReference type="InterPro" id="IPR010259">
    <property type="entry name" value="S8pro/Inhibitor_I9"/>
</dbReference>
<reference evidence="3" key="1">
    <citation type="submission" date="2015-07" db="EMBL/GenBank/DDBJ databases">
        <title>Transcriptome Assembly of Anthurium amnicola.</title>
        <authorList>
            <person name="Suzuki J."/>
        </authorList>
    </citation>
    <scope>NUCLEOTIDE SEQUENCE</scope>
</reference>
<dbReference type="InterPro" id="IPR037045">
    <property type="entry name" value="S8pro/Inhibitor_I9_sf"/>
</dbReference>
<feature type="non-terminal residue" evidence="3">
    <location>
        <position position="1"/>
    </location>
</feature>
<dbReference type="PANTHER" id="PTHR48222:SF4">
    <property type="entry name" value="PROTEINASE INHIBITOR, PROPEPTIDE"/>
    <property type="match status" value="1"/>
</dbReference>
<feature type="domain" description="Inhibitor I9" evidence="2">
    <location>
        <begin position="65"/>
        <end position="139"/>
    </location>
</feature>
<organism evidence="3">
    <name type="scientific">Anthurium amnicola</name>
    <dbReference type="NCBI Taxonomy" id="1678845"/>
    <lineage>
        <taxon>Eukaryota</taxon>
        <taxon>Viridiplantae</taxon>
        <taxon>Streptophyta</taxon>
        <taxon>Embryophyta</taxon>
        <taxon>Tracheophyta</taxon>
        <taxon>Spermatophyta</taxon>
        <taxon>Magnoliopsida</taxon>
        <taxon>Liliopsida</taxon>
        <taxon>Araceae</taxon>
        <taxon>Pothoideae</taxon>
        <taxon>Potheae</taxon>
        <taxon>Anthurium</taxon>
    </lineage>
</organism>
<dbReference type="SUPFAM" id="SSF54897">
    <property type="entry name" value="Protease propeptides/inhibitors"/>
    <property type="match status" value="1"/>
</dbReference>
<protein>
    <submittedName>
        <fullName evidence="3">Xylem serine proteinase 1</fullName>
    </submittedName>
</protein>
<feature type="signal peptide" evidence="1">
    <location>
        <begin position="1"/>
        <end position="40"/>
    </location>
</feature>
<dbReference type="EMBL" id="GDJX01007142">
    <property type="protein sequence ID" value="JAT60794.1"/>
    <property type="molecule type" value="Transcribed_RNA"/>
</dbReference>
<accession>A0A1D1Z1N7</accession>
<dbReference type="Gene3D" id="3.30.70.80">
    <property type="entry name" value="Peptidase S8 propeptide/proteinase inhibitor I9"/>
    <property type="match status" value="1"/>
</dbReference>
<gene>
    <name evidence="3" type="primary">XSP1_4</name>
    <name evidence="3" type="ORF">g.153754</name>
</gene>
<name>A0A1D1Z1N7_9ARAE</name>
<proteinExistence type="predicted"/>
<feature type="chain" id="PRO_5008900645" evidence="1">
    <location>
        <begin position="41"/>
        <end position="148"/>
    </location>
</feature>
<evidence type="ECO:0000313" key="3">
    <source>
        <dbReference type="EMBL" id="JAT60794.1"/>
    </source>
</evidence>
<dbReference type="Pfam" id="PF05922">
    <property type="entry name" value="Inhibitor_I9"/>
    <property type="match status" value="1"/>
</dbReference>
<keyword evidence="1" id="KW-0732">Signal</keyword>
<dbReference type="AlphaFoldDB" id="A0A1D1Z1N7"/>